<protein>
    <recommendedName>
        <fullName evidence="4">Probable endonuclease LCL3</fullName>
    </recommendedName>
    <alternativeName>
        <fullName evidence="5">Probable endonuclease lcl3</fullName>
    </alternativeName>
</protein>
<evidence type="ECO:0000313" key="16">
    <source>
        <dbReference type="EMBL" id="ERF74506.1"/>
    </source>
</evidence>
<keyword evidence="13" id="KW-0496">Mitochondrion</keyword>
<dbReference type="SMART" id="SM00318">
    <property type="entry name" value="SNc"/>
    <property type="match status" value="1"/>
</dbReference>
<keyword evidence="12" id="KW-1133">Transmembrane helix</keyword>
<keyword evidence="17" id="KW-1185">Reference proteome</keyword>
<evidence type="ECO:0000256" key="9">
    <source>
        <dbReference type="ARBA" id="ARBA00022759"/>
    </source>
</evidence>
<dbReference type="eggNOG" id="ENOG502RZZQ">
    <property type="taxonomic scope" value="Eukaryota"/>
</dbReference>
<comment type="subcellular location">
    <subcellularLocation>
        <location evidence="1">Membrane</location>
        <topology evidence="1">Single-pass membrane protein</topology>
    </subcellularLocation>
    <subcellularLocation>
        <location evidence="2">Mitochondrion</location>
    </subcellularLocation>
</comment>
<keyword evidence="10" id="KW-0378">Hydrolase</keyword>
<dbReference type="RefSeq" id="XP_007799890.1">
    <property type="nucleotide sequence ID" value="XM_007801699.1"/>
</dbReference>
<evidence type="ECO:0000256" key="10">
    <source>
        <dbReference type="ARBA" id="ARBA00022801"/>
    </source>
</evidence>
<name>U1GR96_ENDPU</name>
<dbReference type="GO" id="GO:0016020">
    <property type="term" value="C:membrane"/>
    <property type="evidence" value="ECO:0007669"/>
    <property type="project" value="UniProtKB-SubCell"/>
</dbReference>
<dbReference type="InterPro" id="IPR016071">
    <property type="entry name" value="Staphylococal_nuclease_OB-fold"/>
</dbReference>
<keyword evidence="8" id="KW-0479">Metal-binding</keyword>
<evidence type="ECO:0000256" key="3">
    <source>
        <dbReference type="ARBA" id="ARBA00005435"/>
    </source>
</evidence>
<keyword evidence="14" id="KW-0472">Membrane</keyword>
<keyword evidence="7" id="KW-0540">Nuclease</keyword>
<dbReference type="PANTHER" id="PTHR12302:SF3">
    <property type="entry name" value="SERINE_THREONINE-PROTEIN KINASE 31"/>
    <property type="match status" value="1"/>
</dbReference>
<evidence type="ECO:0000313" key="17">
    <source>
        <dbReference type="Proteomes" id="UP000019373"/>
    </source>
</evidence>
<keyword evidence="11" id="KW-0106">Calcium</keyword>
<dbReference type="Gene3D" id="2.40.50.90">
    <property type="match status" value="1"/>
</dbReference>
<dbReference type="OrthoDB" id="430293at2759"/>
<evidence type="ECO:0000256" key="6">
    <source>
        <dbReference type="ARBA" id="ARBA00022692"/>
    </source>
</evidence>
<evidence type="ECO:0000256" key="8">
    <source>
        <dbReference type="ARBA" id="ARBA00022723"/>
    </source>
</evidence>
<dbReference type="GO" id="GO:0004519">
    <property type="term" value="F:endonuclease activity"/>
    <property type="evidence" value="ECO:0007669"/>
    <property type="project" value="UniProtKB-KW"/>
</dbReference>
<dbReference type="GeneID" id="19238979"/>
<evidence type="ECO:0000259" key="15">
    <source>
        <dbReference type="PROSITE" id="PS50830"/>
    </source>
</evidence>
<evidence type="ECO:0000256" key="11">
    <source>
        <dbReference type="ARBA" id="ARBA00022837"/>
    </source>
</evidence>
<dbReference type="EMBL" id="KE720876">
    <property type="protein sequence ID" value="ERF74506.1"/>
    <property type="molecule type" value="Genomic_DNA"/>
</dbReference>
<reference evidence="17" key="1">
    <citation type="journal article" date="2014" name="BMC Genomics">
        <title>Genome characteristics reveal the impact of lichenization on lichen-forming fungus Endocarpon pusillum Hedwig (Verrucariales, Ascomycota).</title>
        <authorList>
            <person name="Wang Y.-Y."/>
            <person name="Liu B."/>
            <person name="Zhang X.-Y."/>
            <person name="Zhou Q.-M."/>
            <person name="Zhang T."/>
            <person name="Li H."/>
            <person name="Yu Y.-F."/>
            <person name="Zhang X.-L."/>
            <person name="Hao X.-Y."/>
            <person name="Wang M."/>
            <person name="Wang L."/>
            <person name="Wei J.-C."/>
        </authorList>
    </citation>
    <scope>NUCLEOTIDE SEQUENCE [LARGE SCALE GENOMIC DNA]</scope>
    <source>
        <strain evidence="17">Z07020 / HMAS-L-300199</strain>
    </source>
</reference>
<evidence type="ECO:0000256" key="14">
    <source>
        <dbReference type="ARBA" id="ARBA00023136"/>
    </source>
</evidence>
<dbReference type="HOGENOM" id="CLU_046484_0_1_1"/>
<dbReference type="GO" id="GO:0005739">
    <property type="term" value="C:mitochondrion"/>
    <property type="evidence" value="ECO:0007669"/>
    <property type="project" value="UniProtKB-SubCell"/>
</dbReference>
<evidence type="ECO:0000256" key="5">
    <source>
        <dbReference type="ARBA" id="ARBA00014651"/>
    </source>
</evidence>
<accession>U1GR96</accession>
<evidence type="ECO:0000256" key="12">
    <source>
        <dbReference type="ARBA" id="ARBA00022989"/>
    </source>
</evidence>
<gene>
    <name evidence="16" type="ORF">EPUS_03944</name>
</gene>
<dbReference type="GO" id="GO:0016787">
    <property type="term" value="F:hydrolase activity"/>
    <property type="evidence" value="ECO:0007669"/>
    <property type="project" value="UniProtKB-KW"/>
</dbReference>
<organism evidence="16 17">
    <name type="scientific">Endocarpon pusillum (strain Z07020 / HMAS-L-300199)</name>
    <name type="common">Lichen-forming fungus</name>
    <dbReference type="NCBI Taxonomy" id="1263415"/>
    <lineage>
        <taxon>Eukaryota</taxon>
        <taxon>Fungi</taxon>
        <taxon>Dikarya</taxon>
        <taxon>Ascomycota</taxon>
        <taxon>Pezizomycotina</taxon>
        <taxon>Eurotiomycetes</taxon>
        <taxon>Chaetothyriomycetidae</taxon>
        <taxon>Verrucariales</taxon>
        <taxon>Verrucariaceae</taxon>
        <taxon>Endocarpon</taxon>
    </lineage>
</organism>
<sequence length="299" mass="34037">MRWPSLWASYPSQQDEVSKELGTNTSQTPGEALDSFLSTSKSASTLPPSRKSTDWSSFLTTTPSQLFFARENILPTAVLTGTCLAFYAFYRSYLRRIPVAGNISPGFFRKRSLVGRVTSVGDGDNFRVFHTPGGRLAGWGWLPWRRVPKEKKELKNKTIHIRLAGVDAPELAHFGRPPQPFSQEALTWLTDYVLNRRIRAYVYKRDQYDRVVATVYIWKGLLRRDVGLQMLRAGLATVYEAKSGAEFGVGLEEKYRKAEWWAKLRKKGMWAATKKNFESPREYKTRHGSETTVEAAKGK</sequence>
<feature type="domain" description="TNase-like" evidence="15">
    <location>
        <begin position="111"/>
        <end position="272"/>
    </location>
</feature>
<evidence type="ECO:0000256" key="13">
    <source>
        <dbReference type="ARBA" id="ARBA00023128"/>
    </source>
</evidence>
<dbReference type="AlphaFoldDB" id="U1GR96"/>
<dbReference type="Proteomes" id="UP000019373">
    <property type="component" value="Unassembled WGS sequence"/>
</dbReference>
<evidence type="ECO:0000256" key="1">
    <source>
        <dbReference type="ARBA" id="ARBA00004167"/>
    </source>
</evidence>
<evidence type="ECO:0000256" key="4">
    <source>
        <dbReference type="ARBA" id="ARBA00013404"/>
    </source>
</evidence>
<keyword evidence="6" id="KW-0812">Transmembrane</keyword>
<dbReference type="PROSITE" id="PS50830">
    <property type="entry name" value="TNASE_3"/>
    <property type="match status" value="1"/>
</dbReference>
<dbReference type="FunFam" id="2.40.50.90:FF:000029">
    <property type="entry name" value="Probable endonuclease lcl3"/>
    <property type="match status" value="1"/>
</dbReference>
<evidence type="ECO:0000256" key="7">
    <source>
        <dbReference type="ARBA" id="ARBA00022722"/>
    </source>
</evidence>
<dbReference type="GO" id="GO:0046872">
    <property type="term" value="F:metal ion binding"/>
    <property type="evidence" value="ECO:0007669"/>
    <property type="project" value="UniProtKB-KW"/>
</dbReference>
<dbReference type="OMA" id="IYHTPGG"/>
<proteinExistence type="inferred from homology"/>
<keyword evidence="9" id="KW-0255">Endonuclease</keyword>
<dbReference type="InterPro" id="IPR035437">
    <property type="entry name" value="SNase_OB-fold_sf"/>
</dbReference>
<comment type="similarity">
    <text evidence="3">Belongs to the LCL3 family.</text>
</comment>
<dbReference type="PANTHER" id="PTHR12302">
    <property type="entry name" value="EBNA2 BINDING PROTEIN P100"/>
    <property type="match status" value="1"/>
</dbReference>
<evidence type="ECO:0000256" key="2">
    <source>
        <dbReference type="ARBA" id="ARBA00004173"/>
    </source>
</evidence>
<dbReference type="SUPFAM" id="SSF50199">
    <property type="entry name" value="Staphylococcal nuclease"/>
    <property type="match status" value="1"/>
</dbReference>
<dbReference type="Pfam" id="PF00565">
    <property type="entry name" value="SNase"/>
    <property type="match status" value="1"/>
</dbReference>